<reference evidence="6" key="5">
    <citation type="submission" date="2022-12" db="EMBL/GenBank/DDBJ databases">
        <title>Vibrio parahaemolyticus become highly virulent by producing novel Tc toxins.</title>
        <authorList>
            <person name="Yang F."/>
            <person name="You Y."/>
            <person name="Lai Q."/>
            <person name="Xu L."/>
            <person name="Li F."/>
        </authorList>
    </citation>
    <scope>NUCLEOTIDE SEQUENCE</scope>
    <source>
        <strain evidence="6">Vp-HL-202005</strain>
    </source>
</reference>
<evidence type="ECO:0000313" key="5">
    <source>
        <dbReference type="EMBL" id="QHH09387.1"/>
    </source>
</evidence>
<keyword evidence="2" id="KW-1133">Transmembrane helix</keyword>
<dbReference type="Proteomes" id="UP000037697">
    <property type="component" value="Unassembled WGS sequence"/>
</dbReference>
<name>A0A072F0Y0_VIBPH</name>
<dbReference type="EMBL" id="CP114194">
    <property type="protein sequence ID" value="WAT91753.1"/>
    <property type="molecule type" value="Genomic_DNA"/>
</dbReference>
<evidence type="ECO:0000313" key="3">
    <source>
        <dbReference type="EMBL" id="HAS6678116.1"/>
    </source>
</evidence>
<evidence type="ECO:0000313" key="7">
    <source>
        <dbReference type="Proteomes" id="UP000037697"/>
    </source>
</evidence>
<keyword evidence="2" id="KW-0472">Membrane</keyword>
<dbReference type="AlphaFoldDB" id="A0A072F0Y0"/>
<dbReference type="Proteomes" id="UP000464718">
    <property type="component" value="Chromosome i"/>
</dbReference>
<dbReference type="GeneID" id="1191589"/>
<dbReference type="Proteomes" id="UP001156560">
    <property type="component" value="Chromosome 1"/>
</dbReference>
<evidence type="ECO:0000256" key="2">
    <source>
        <dbReference type="SAM" id="Phobius"/>
    </source>
</evidence>
<dbReference type="RefSeq" id="WP_005455318.1">
    <property type="nucleotide sequence ID" value="NZ_CAMFGX010000001.1"/>
</dbReference>
<feature type="transmembrane region" description="Helical" evidence="2">
    <location>
        <begin position="81"/>
        <end position="99"/>
    </location>
</feature>
<reference evidence="5 8" key="3">
    <citation type="submission" date="2018-12" db="EMBL/GenBank/DDBJ databases">
        <title>Genomic insights into the evolutionary origins and pathogenicity of five Vibrio parahaemolyticus strains isolated from the shrimp with acute hepatopancreatic necrosis disease (AHPND).</title>
        <authorList>
            <person name="Yang Q."/>
            <person name="Dong X."/>
            <person name="Xie G."/>
            <person name="Fu S."/>
            <person name="Zou P."/>
            <person name="Sun J."/>
            <person name="Wang Y."/>
            <person name="Huang J."/>
        </authorList>
    </citation>
    <scope>NUCLEOTIDE SEQUENCE [LARGE SCALE GENOMIC DNA]</scope>
    <source>
        <strain evidence="5 8">20160303005-1</strain>
    </source>
</reference>
<dbReference type="EMBL" id="CP034298">
    <property type="protein sequence ID" value="QHH09387.1"/>
    <property type="molecule type" value="Genomic_DNA"/>
</dbReference>
<reference evidence="4 7" key="1">
    <citation type="submission" date="2015-07" db="EMBL/GenBank/DDBJ databases">
        <title>Foodborne Vibrio parahaemolyticus Isolates.</title>
        <authorList>
            <person name="Ronholm J."/>
            <person name="Petronella N."/>
            <person name="Kenwell R."/>
            <person name="Banerjee S."/>
        </authorList>
    </citation>
    <scope>NUCLEOTIDE SEQUENCE [LARGE SCALE GENOMIC DNA]</scope>
    <source>
        <strain evidence="4 7">HS-06-05</strain>
    </source>
</reference>
<feature type="region of interest" description="Disordered" evidence="1">
    <location>
        <begin position="41"/>
        <end position="65"/>
    </location>
</feature>
<reference evidence="3" key="2">
    <citation type="journal article" date="2018" name="Genome Biol.">
        <title>SKESA: strategic k-mer extension for scrupulous assemblies.</title>
        <authorList>
            <person name="Souvorov A."/>
            <person name="Agarwala R."/>
            <person name="Lipman D.J."/>
        </authorList>
    </citation>
    <scope>NUCLEOTIDE SEQUENCE</scope>
    <source>
        <strain evidence="3">1930</strain>
    </source>
</reference>
<keyword evidence="2" id="KW-0812">Transmembrane</keyword>
<evidence type="ECO:0000256" key="1">
    <source>
        <dbReference type="SAM" id="MobiDB-lite"/>
    </source>
</evidence>
<dbReference type="Proteomes" id="UP000856022">
    <property type="component" value="Unassembled WGS sequence"/>
</dbReference>
<evidence type="ECO:0000313" key="4">
    <source>
        <dbReference type="EMBL" id="KOY19179.1"/>
    </source>
</evidence>
<gene>
    <name evidence="4" type="ORF">ACX05_26220</name>
    <name evidence="5" type="ORF">EHC69_08350</name>
    <name evidence="3" type="ORF">I7278_14970</name>
    <name evidence="6" type="ORF">O1Q84_08015</name>
</gene>
<protein>
    <submittedName>
        <fullName evidence="3">Uncharacterized protein</fullName>
    </submittedName>
</protein>
<dbReference type="EMBL" id="DACQKT010000006">
    <property type="protein sequence ID" value="HAS6678116.1"/>
    <property type="molecule type" value="Genomic_DNA"/>
</dbReference>
<evidence type="ECO:0000313" key="8">
    <source>
        <dbReference type="Proteomes" id="UP000464718"/>
    </source>
</evidence>
<dbReference type="OrthoDB" id="5909825at2"/>
<proteinExistence type="predicted"/>
<accession>A0A072F0Y0</accession>
<reference evidence="3" key="4">
    <citation type="submission" date="2019-12" db="EMBL/GenBank/DDBJ databases">
        <authorList>
            <consortium name="NCBI Pathogen Detection Project"/>
        </authorList>
    </citation>
    <scope>NUCLEOTIDE SEQUENCE</scope>
    <source>
        <strain evidence="3">1930</strain>
    </source>
</reference>
<dbReference type="EMBL" id="LIRS01000154">
    <property type="protein sequence ID" value="KOY19179.1"/>
    <property type="molecule type" value="Genomic_DNA"/>
</dbReference>
<sequence>MAQEQSMWGSIWDGVLETGGELLTDVTDLGKDWLGVKIENEAQRVESSNPDEQRKHNNDYQQPTGEPVYTSAFAGVTTTHLMMGAMLFVLLLLAVFYVAKGKK</sequence>
<evidence type="ECO:0000313" key="6">
    <source>
        <dbReference type="EMBL" id="WAT91753.1"/>
    </source>
</evidence>
<organism evidence="3">
    <name type="scientific">Vibrio parahaemolyticus</name>
    <dbReference type="NCBI Taxonomy" id="670"/>
    <lineage>
        <taxon>Bacteria</taxon>
        <taxon>Pseudomonadati</taxon>
        <taxon>Pseudomonadota</taxon>
        <taxon>Gammaproteobacteria</taxon>
        <taxon>Vibrionales</taxon>
        <taxon>Vibrionaceae</taxon>
        <taxon>Vibrio</taxon>
    </lineage>
</organism>